<dbReference type="Gene3D" id="1.10.510.10">
    <property type="entry name" value="Transferase(Phosphotransferase) domain 1"/>
    <property type="match status" value="1"/>
</dbReference>
<keyword evidence="7" id="KW-1185">Reference proteome</keyword>
<dbReference type="PANTHER" id="PTHR24056:SF221">
    <property type="entry name" value="OS02G0304500 PROTEIN"/>
    <property type="match status" value="1"/>
</dbReference>
<dbReference type="GO" id="GO:0000307">
    <property type="term" value="C:cyclin-dependent protein kinase holoenzyme complex"/>
    <property type="evidence" value="ECO:0007669"/>
    <property type="project" value="TreeGrafter"/>
</dbReference>
<dbReference type="GO" id="GO:0005634">
    <property type="term" value="C:nucleus"/>
    <property type="evidence" value="ECO:0007669"/>
    <property type="project" value="TreeGrafter"/>
</dbReference>
<dbReference type="InterPro" id="IPR008271">
    <property type="entry name" value="Ser/Thr_kinase_AS"/>
</dbReference>
<evidence type="ECO:0000256" key="4">
    <source>
        <dbReference type="SAM" id="MobiDB-lite"/>
    </source>
</evidence>
<evidence type="ECO:0000256" key="3">
    <source>
        <dbReference type="ARBA" id="ARBA00022840"/>
    </source>
</evidence>
<dbReference type="SUPFAM" id="SSF56112">
    <property type="entry name" value="Protein kinase-like (PK-like)"/>
    <property type="match status" value="1"/>
</dbReference>
<dbReference type="Gene3D" id="3.30.200.20">
    <property type="entry name" value="Phosphorylase Kinase, domain 1"/>
    <property type="match status" value="1"/>
</dbReference>
<evidence type="ECO:0000313" key="6">
    <source>
        <dbReference type="EMBL" id="KAE7998217.1"/>
    </source>
</evidence>
<dbReference type="FunFam" id="1.10.510.10:FF:000620">
    <property type="entry name" value="Putative serine/threonine-protein kinase"/>
    <property type="match status" value="1"/>
</dbReference>
<reference evidence="6 7" key="1">
    <citation type="submission" date="2019-06" db="EMBL/GenBank/DDBJ databases">
        <title>A chromosomal-level reference genome of Carpinus fangiana (Coryloideae, Betulaceae).</title>
        <authorList>
            <person name="Yang X."/>
            <person name="Wang Z."/>
            <person name="Zhang L."/>
            <person name="Hao G."/>
            <person name="Liu J."/>
            <person name="Yang Y."/>
        </authorList>
    </citation>
    <scope>NUCLEOTIDE SEQUENCE [LARGE SCALE GENOMIC DNA]</scope>
    <source>
        <strain evidence="6">Cfa_2016G</strain>
        <tissue evidence="6">Leaf</tissue>
    </source>
</reference>
<protein>
    <recommendedName>
        <fullName evidence="5">Protein kinase domain-containing protein</fullName>
    </recommendedName>
</protein>
<evidence type="ECO:0000256" key="2">
    <source>
        <dbReference type="ARBA" id="ARBA00022741"/>
    </source>
</evidence>
<dbReference type="InterPro" id="IPR050108">
    <property type="entry name" value="CDK"/>
</dbReference>
<evidence type="ECO:0000259" key="5">
    <source>
        <dbReference type="PROSITE" id="PS50011"/>
    </source>
</evidence>
<feature type="compositionally biased region" description="Basic residues" evidence="4">
    <location>
        <begin position="367"/>
        <end position="378"/>
    </location>
</feature>
<keyword evidence="3" id="KW-0067">ATP-binding</keyword>
<evidence type="ECO:0000313" key="7">
    <source>
        <dbReference type="Proteomes" id="UP000327013"/>
    </source>
</evidence>
<dbReference type="InterPro" id="IPR011009">
    <property type="entry name" value="Kinase-like_dom_sf"/>
</dbReference>
<sequence>MGCVQAKSSTYSPHQGIGKMKLDGGYVKGDSRGIPITHKQLGKRAVPKKIGEDELVDGWPKWLVDNVSADLLEGLVPKSADSYDKLAKKVRFDTSEPESVKFMAKEIMMLKRLDHPNIIKLEGLATSRMQYSLYLVFNFMQSDLTKIISGPRDRLNEAQVKCYMQQLLSGLQHCHENEVLHRDIKPSNLLIDKNGVLKIADFGLANLFVPNQKRPLTSQVVTLWYRAPELLLGSTDYGVGIDLWSAGCLLAEMFVGRPIMPGRTEVEQLHKIFKLCGKPSEEDYWKKMKLPTTFRPPSHYKPSFQEAFRAFPTSSFGLLTTLLALDPTSRGSAASALQNEFFTSSPLACDLSALPAPGKEKDESRTSTRKKRRPKTKKPSQTNREGDRTEALIAQASGDFDASKELLQWKNEEPHMHSQEMGYSASSTSSSVQTLRHQRILHESLSPVLRSHKILSPKTEGHHNALKNIKNLTLLHASITDIINPNEGNVFAQHRRSLSEMDFRNRDPDKIPKFFRLNRDSQDET</sequence>
<dbReference type="Proteomes" id="UP000327013">
    <property type="component" value="Chromosome 1"/>
</dbReference>
<dbReference type="PROSITE" id="PS50011">
    <property type="entry name" value="PROTEIN_KINASE_DOM"/>
    <property type="match status" value="1"/>
</dbReference>
<dbReference type="Pfam" id="PF00069">
    <property type="entry name" value="Pkinase"/>
    <property type="match status" value="1"/>
</dbReference>
<feature type="region of interest" description="Disordered" evidence="4">
    <location>
        <begin position="352"/>
        <end position="389"/>
    </location>
</feature>
<evidence type="ECO:0000256" key="1">
    <source>
        <dbReference type="ARBA" id="ARBA00006485"/>
    </source>
</evidence>
<organism evidence="6 7">
    <name type="scientific">Carpinus fangiana</name>
    <dbReference type="NCBI Taxonomy" id="176857"/>
    <lineage>
        <taxon>Eukaryota</taxon>
        <taxon>Viridiplantae</taxon>
        <taxon>Streptophyta</taxon>
        <taxon>Embryophyta</taxon>
        <taxon>Tracheophyta</taxon>
        <taxon>Spermatophyta</taxon>
        <taxon>Magnoliopsida</taxon>
        <taxon>eudicotyledons</taxon>
        <taxon>Gunneridae</taxon>
        <taxon>Pentapetalae</taxon>
        <taxon>rosids</taxon>
        <taxon>fabids</taxon>
        <taxon>Fagales</taxon>
        <taxon>Betulaceae</taxon>
        <taxon>Carpinus</taxon>
    </lineage>
</organism>
<dbReference type="OrthoDB" id="1732493at2759"/>
<dbReference type="GO" id="GO:0008353">
    <property type="term" value="F:RNA polymerase II CTD heptapeptide repeat kinase activity"/>
    <property type="evidence" value="ECO:0007669"/>
    <property type="project" value="TreeGrafter"/>
</dbReference>
<dbReference type="GO" id="GO:0032968">
    <property type="term" value="P:positive regulation of transcription elongation by RNA polymerase II"/>
    <property type="evidence" value="ECO:0007669"/>
    <property type="project" value="TreeGrafter"/>
</dbReference>
<dbReference type="SMART" id="SM00220">
    <property type="entry name" value="S_TKc"/>
    <property type="match status" value="1"/>
</dbReference>
<accession>A0A5N6QGB1</accession>
<proteinExistence type="inferred from homology"/>
<gene>
    <name evidence="6" type="ORF">FH972_002783</name>
</gene>
<keyword evidence="2" id="KW-0547">Nucleotide-binding</keyword>
<dbReference type="PANTHER" id="PTHR24056">
    <property type="entry name" value="CELL DIVISION PROTEIN KINASE"/>
    <property type="match status" value="1"/>
</dbReference>
<feature type="domain" description="Protein kinase" evidence="5">
    <location>
        <begin position="44"/>
        <end position="342"/>
    </location>
</feature>
<name>A0A5N6QGB1_9ROSI</name>
<dbReference type="PROSITE" id="PS00108">
    <property type="entry name" value="PROTEIN_KINASE_ST"/>
    <property type="match status" value="1"/>
</dbReference>
<comment type="similarity">
    <text evidence="1">Belongs to the protein kinase superfamily. CMGC Ser/Thr protein kinase family. CDC2/CDKX subfamily.</text>
</comment>
<dbReference type="InterPro" id="IPR000719">
    <property type="entry name" value="Prot_kinase_dom"/>
</dbReference>
<dbReference type="EMBL" id="CM017321">
    <property type="protein sequence ID" value="KAE7998217.1"/>
    <property type="molecule type" value="Genomic_DNA"/>
</dbReference>
<dbReference type="AlphaFoldDB" id="A0A5N6QGB1"/>
<dbReference type="GO" id="GO:0005524">
    <property type="term" value="F:ATP binding"/>
    <property type="evidence" value="ECO:0007669"/>
    <property type="project" value="UniProtKB-KW"/>
</dbReference>